<dbReference type="GO" id="GO:0005483">
    <property type="term" value="F:soluble NSF attachment protein activity"/>
    <property type="evidence" value="ECO:0007669"/>
    <property type="project" value="TreeGrafter"/>
</dbReference>
<comment type="similarity">
    <text evidence="1">Belongs to the SNAP family.</text>
</comment>
<dbReference type="GO" id="GO:0006886">
    <property type="term" value="P:intracellular protein transport"/>
    <property type="evidence" value="ECO:0007669"/>
    <property type="project" value="InterPro"/>
</dbReference>
<dbReference type="AlphaFoldDB" id="A0A7S3ILS1"/>
<dbReference type="PANTHER" id="PTHR13768">
    <property type="entry name" value="SOLUBLE NSF ATTACHMENT PROTEIN SNAP"/>
    <property type="match status" value="1"/>
</dbReference>
<reference evidence="5" key="1">
    <citation type="submission" date="2021-01" db="EMBL/GenBank/DDBJ databases">
        <authorList>
            <person name="Corre E."/>
            <person name="Pelletier E."/>
            <person name="Niang G."/>
            <person name="Scheremetjew M."/>
            <person name="Finn R."/>
            <person name="Kale V."/>
            <person name="Holt S."/>
            <person name="Cochrane G."/>
            <person name="Meng A."/>
            <person name="Brown T."/>
            <person name="Cohen L."/>
        </authorList>
    </citation>
    <scope>NUCLEOTIDE SEQUENCE</scope>
    <source>
        <strain evidence="5">S3</strain>
    </source>
</reference>
<dbReference type="InterPro" id="IPR000744">
    <property type="entry name" value="NSF_attach"/>
</dbReference>
<evidence type="ECO:0000256" key="3">
    <source>
        <dbReference type="ARBA" id="ARBA00022927"/>
    </source>
</evidence>
<dbReference type="GO" id="GO:0031201">
    <property type="term" value="C:SNARE complex"/>
    <property type="evidence" value="ECO:0007669"/>
    <property type="project" value="TreeGrafter"/>
</dbReference>
<organism evidence="5">
    <name type="scientific">Strombidium inclinatum</name>
    <dbReference type="NCBI Taxonomy" id="197538"/>
    <lineage>
        <taxon>Eukaryota</taxon>
        <taxon>Sar</taxon>
        <taxon>Alveolata</taxon>
        <taxon>Ciliophora</taxon>
        <taxon>Intramacronucleata</taxon>
        <taxon>Spirotrichea</taxon>
        <taxon>Oligotrichia</taxon>
        <taxon>Strombidiidae</taxon>
        <taxon>Strombidium</taxon>
    </lineage>
</organism>
<keyword evidence="2" id="KW-0813">Transport</keyword>
<evidence type="ECO:0000313" key="5">
    <source>
        <dbReference type="EMBL" id="CAE0327033.1"/>
    </source>
</evidence>
<proteinExistence type="inferred from homology"/>
<evidence type="ECO:0000256" key="1">
    <source>
        <dbReference type="ARBA" id="ARBA00010050"/>
    </source>
</evidence>
<dbReference type="SUPFAM" id="SSF48452">
    <property type="entry name" value="TPR-like"/>
    <property type="match status" value="1"/>
</dbReference>
<dbReference type="GO" id="GO:0035494">
    <property type="term" value="P:SNARE complex disassembly"/>
    <property type="evidence" value="ECO:0007669"/>
    <property type="project" value="TreeGrafter"/>
</dbReference>
<protein>
    <submittedName>
        <fullName evidence="5">Uncharacterized protein</fullName>
    </submittedName>
</protein>
<accession>A0A7S3ILS1</accession>
<dbReference type="InterPro" id="IPR011990">
    <property type="entry name" value="TPR-like_helical_dom_sf"/>
</dbReference>
<feature type="compositionally biased region" description="Acidic residues" evidence="4">
    <location>
        <begin position="288"/>
        <end position="297"/>
    </location>
</feature>
<dbReference type="Gene3D" id="1.25.40.10">
    <property type="entry name" value="Tetratricopeptide repeat domain"/>
    <property type="match status" value="1"/>
</dbReference>
<evidence type="ECO:0000256" key="4">
    <source>
        <dbReference type="SAM" id="MobiDB-lite"/>
    </source>
</evidence>
<gene>
    <name evidence="5" type="ORF">SINC0208_LOCUS7660</name>
</gene>
<dbReference type="GO" id="GO:0005774">
    <property type="term" value="C:vacuolar membrane"/>
    <property type="evidence" value="ECO:0007669"/>
    <property type="project" value="TreeGrafter"/>
</dbReference>
<dbReference type="Pfam" id="PF14938">
    <property type="entry name" value="SNAP"/>
    <property type="match status" value="1"/>
</dbReference>
<dbReference type="PRINTS" id="PR00448">
    <property type="entry name" value="NSFATTACHMNT"/>
</dbReference>
<sequence>MRGKQDRAEDAKDLYLQAANCYKLGQQMDQAIECYELCIKCEESDRDAASHYREAANCIKGSDVDKYVELISKAIDIYSLSGRGSTAAGMAKDCAQLMEEQFDYEQAVEFYSKAAQLYELDGQSTQGQQMKLKSIELKLLSKQFDQIPQCIKAYEKIAKKYLSQPILASSAKDLFFMSCLCFLANDDVVGAKKQMQMYCIEDSRFEGSREQDLIARMIACIQDKNRDDFTVAVSDYNAVTPFKKVQTSLLVKIKEQYLPEDSANLVKDSGDIDFTGANEGVGGGGAGNEDEQEIDFT</sequence>
<feature type="region of interest" description="Disordered" evidence="4">
    <location>
        <begin position="276"/>
        <end position="297"/>
    </location>
</feature>
<dbReference type="EMBL" id="HBIH01019174">
    <property type="protein sequence ID" value="CAE0327033.1"/>
    <property type="molecule type" value="Transcribed_RNA"/>
</dbReference>
<evidence type="ECO:0000256" key="2">
    <source>
        <dbReference type="ARBA" id="ARBA00022448"/>
    </source>
</evidence>
<name>A0A7S3ILS1_9SPIT</name>
<dbReference type="GO" id="GO:0019905">
    <property type="term" value="F:syntaxin binding"/>
    <property type="evidence" value="ECO:0007669"/>
    <property type="project" value="TreeGrafter"/>
</dbReference>
<dbReference type="PANTHER" id="PTHR13768:SF8">
    <property type="entry name" value="ALPHA-SOLUBLE NSF ATTACHMENT PROTEIN"/>
    <property type="match status" value="1"/>
</dbReference>
<keyword evidence="3" id="KW-0653">Protein transport</keyword>